<dbReference type="EMBL" id="CAJVQB010058895">
    <property type="protein sequence ID" value="CAG8838764.1"/>
    <property type="molecule type" value="Genomic_DNA"/>
</dbReference>
<dbReference type="Proteomes" id="UP000789901">
    <property type="component" value="Unassembled WGS sequence"/>
</dbReference>
<feature type="non-terminal residue" evidence="1">
    <location>
        <position position="1"/>
    </location>
</feature>
<proteinExistence type="predicted"/>
<evidence type="ECO:0000313" key="2">
    <source>
        <dbReference type="Proteomes" id="UP000789901"/>
    </source>
</evidence>
<gene>
    <name evidence="1" type="ORF">GMARGA_LOCUS34133</name>
</gene>
<evidence type="ECO:0000313" key="1">
    <source>
        <dbReference type="EMBL" id="CAG8838764.1"/>
    </source>
</evidence>
<sequence>IHYGIIYQGSDQPDSESEISENQAFQEAPSTIEKDLSTFVGGEQTIIPLVDMKLYA</sequence>
<reference evidence="1 2" key="1">
    <citation type="submission" date="2021-06" db="EMBL/GenBank/DDBJ databases">
        <authorList>
            <person name="Kallberg Y."/>
            <person name="Tangrot J."/>
            <person name="Rosling A."/>
        </authorList>
    </citation>
    <scope>NUCLEOTIDE SEQUENCE [LARGE SCALE GENOMIC DNA]</scope>
    <source>
        <strain evidence="1 2">120-4 pot B 10/14</strain>
    </source>
</reference>
<accession>A0ABN7WR58</accession>
<organism evidence="1 2">
    <name type="scientific">Gigaspora margarita</name>
    <dbReference type="NCBI Taxonomy" id="4874"/>
    <lineage>
        <taxon>Eukaryota</taxon>
        <taxon>Fungi</taxon>
        <taxon>Fungi incertae sedis</taxon>
        <taxon>Mucoromycota</taxon>
        <taxon>Glomeromycotina</taxon>
        <taxon>Glomeromycetes</taxon>
        <taxon>Diversisporales</taxon>
        <taxon>Gigasporaceae</taxon>
        <taxon>Gigaspora</taxon>
    </lineage>
</organism>
<comment type="caution">
    <text evidence="1">The sequence shown here is derived from an EMBL/GenBank/DDBJ whole genome shotgun (WGS) entry which is preliminary data.</text>
</comment>
<name>A0ABN7WR58_GIGMA</name>
<feature type="non-terminal residue" evidence="1">
    <location>
        <position position="56"/>
    </location>
</feature>
<keyword evidence="2" id="KW-1185">Reference proteome</keyword>
<protein>
    <submittedName>
        <fullName evidence="1">14823_t:CDS:1</fullName>
    </submittedName>
</protein>